<reference evidence="12 13" key="1">
    <citation type="submission" date="2024-02" db="EMBL/GenBank/DDBJ databases">
        <authorList>
            <person name="Chen Y."/>
            <person name="Shah S."/>
            <person name="Dougan E. K."/>
            <person name="Thang M."/>
            <person name="Chan C."/>
        </authorList>
    </citation>
    <scope>NUCLEOTIDE SEQUENCE [LARGE SCALE GENOMIC DNA]</scope>
</reference>
<dbReference type="PANTHER" id="PTHR13018">
    <property type="entry name" value="PROBABLE MEMBRANE PROTEIN DUF221-RELATED"/>
    <property type="match status" value="1"/>
</dbReference>
<name>A0ABP0HET1_9DINO</name>
<feature type="transmembrane region" description="Helical" evidence="9">
    <location>
        <begin position="246"/>
        <end position="267"/>
    </location>
</feature>
<dbReference type="InterPro" id="IPR003864">
    <property type="entry name" value="CSC1/OSCA1-like_7TM"/>
</dbReference>
<keyword evidence="3" id="KW-0813">Transport</keyword>
<dbReference type="InterPro" id="IPR032880">
    <property type="entry name" value="CSC1/OSCA1-like_N"/>
</dbReference>
<feature type="transmembrane region" description="Helical" evidence="9">
    <location>
        <begin position="640"/>
        <end position="662"/>
    </location>
</feature>
<keyword evidence="13" id="KW-1185">Reference proteome</keyword>
<evidence type="ECO:0000259" key="11">
    <source>
        <dbReference type="Pfam" id="PF13967"/>
    </source>
</evidence>
<sequence length="930" mass="102399">MGRGLRQRGGGALVPAHGPATPVPSVPAARKPSAERSGGAATASSHEADGTDKEQHAPSPPKVLVKELKLGGSKSKKNHEEDHVPAPTAASLPLAAPKATLSPTLAPTLAKLVADQTSTKSIGQGIVVVTDESGGKMLAIDASNEKLSLSKPFQPPQGWASIGYVCAFGAAIFLPVMTVAALRFIHRSVRHKETLAGRTKAAMALLADIVRTGFLNTTRLRHRRGEDLENLGSEAALYLAIHRETAVLVLLMTVLGCSILLPLHLSAGSERVKLEFTRSTIQHLDKHSRLLWVHLLFVVVFSTLYFRYAARCRQHVQWAWRHGVMGARSVDMWDASVFVKSKLPEHVSEADAKRLLEVVYPGHISNVIVIMDNSESIRLERKMVQVEQKVKHLRRLASSGEPQEGMLRAKELELQELKELESQLQDKHVGKCIITFQSVGLASEFSNPRLRAKAIQAVVEPKELQDELKGAKLHEWDVVQSPDPHDIIWEALHLDPKLYWVRTVFANVVIGVFLVLLTTPTSILGLASHIGQGADVNDQGDQIERFLLKMIESIRDRHPSLANFLFVFLPQLVLVTVNNLLMWLVYVVAKHWEPHHTYSSQEISILGKTFWFLLVSTILVPALAFKSLNGIVGDLISSDASPFALLGQVFVVTSGAFTLTYIITQTLVGSSFQVINLTTIFSRFIFGSKVFRPWASPEELRQAREEKSSFDFGSEYATFLSILVLVVMFSTTVPIMLPFGLAFFFVKICVDQHQLHFVCGRDKSHSVPRCRIGRAAVRYLPVPLLLYQIGMIGYFSSFVCVPNRIAPIAAGRNPIGCTAVSDQDSNVAIPGTQVIRGSVVQLLILFALFIYTASDSLYVFFIDTFNEEGLAVASGFIHQPFASESERILLKRQSSQDRPSGSQSGQHQPSALSTLWQTFTSRLGAFTQPG</sequence>
<feature type="transmembrane region" description="Helical" evidence="9">
    <location>
        <begin position="564"/>
        <end position="589"/>
    </location>
</feature>
<evidence type="ECO:0000256" key="3">
    <source>
        <dbReference type="ARBA" id="ARBA00022448"/>
    </source>
</evidence>
<dbReference type="Proteomes" id="UP001642464">
    <property type="component" value="Unassembled WGS sequence"/>
</dbReference>
<evidence type="ECO:0000256" key="6">
    <source>
        <dbReference type="ARBA" id="ARBA00023136"/>
    </source>
</evidence>
<feature type="transmembrane region" description="Helical" evidence="9">
    <location>
        <begin position="674"/>
        <end position="691"/>
    </location>
</feature>
<dbReference type="PANTHER" id="PTHR13018:SF5">
    <property type="entry name" value="RE44586P"/>
    <property type="match status" value="1"/>
</dbReference>
<accession>A0ABP0HET1</accession>
<feature type="transmembrane region" description="Helical" evidence="9">
    <location>
        <begin position="287"/>
        <end position="306"/>
    </location>
</feature>
<dbReference type="Pfam" id="PF13967">
    <property type="entry name" value="RSN1_TM"/>
    <property type="match status" value="1"/>
</dbReference>
<evidence type="ECO:0000256" key="9">
    <source>
        <dbReference type="SAM" id="Phobius"/>
    </source>
</evidence>
<evidence type="ECO:0000256" key="4">
    <source>
        <dbReference type="ARBA" id="ARBA00022692"/>
    </source>
</evidence>
<evidence type="ECO:0000256" key="7">
    <source>
        <dbReference type="SAM" id="Coils"/>
    </source>
</evidence>
<feature type="region of interest" description="Disordered" evidence="8">
    <location>
        <begin position="72"/>
        <end position="91"/>
    </location>
</feature>
<feature type="coiled-coil region" evidence="7">
    <location>
        <begin position="376"/>
        <end position="427"/>
    </location>
</feature>
<feature type="domain" description="CSC1/OSCA1-like N-terminal transmembrane" evidence="11">
    <location>
        <begin position="226"/>
        <end position="306"/>
    </location>
</feature>
<evidence type="ECO:0000256" key="1">
    <source>
        <dbReference type="ARBA" id="ARBA00004141"/>
    </source>
</evidence>
<dbReference type="EMBL" id="CAXAMM010000620">
    <property type="protein sequence ID" value="CAK8988238.1"/>
    <property type="molecule type" value="Genomic_DNA"/>
</dbReference>
<feature type="transmembrane region" description="Helical" evidence="9">
    <location>
        <begin position="842"/>
        <end position="861"/>
    </location>
</feature>
<dbReference type="InterPro" id="IPR045122">
    <property type="entry name" value="Csc1-like"/>
</dbReference>
<keyword evidence="4 9" id="KW-0812">Transmembrane</keyword>
<evidence type="ECO:0000259" key="10">
    <source>
        <dbReference type="Pfam" id="PF02714"/>
    </source>
</evidence>
<keyword evidence="7" id="KW-0175">Coiled coil</keyword>
<keyword evidence="6 9" id="KW-0472">Membrane</keyword>
<comment type="caution">
    <text evidence="12">The sequence shown here is derived from an EMBL/GenBank/DDBJ whole genome shotgun (WGS) entry which is preliminary data.</text>
</comment>
<feature type="compositionally biased region" description="Basic and acidic residues" evidence="8">
    <location>
        <begin position="46"/>
        <end position="56"/>
    </location>
</feature>
<dbReference type="Pfam" id="PF02714">
    <property type="entry name" value="RSN1_7TM"/>
    <property type="match status" value="1"/>
</dbReference>
<evidence type="ECO:0000313" key="12">
    <source>
        <dbReference type="EMBL" id="CAK8988238.1"/>
    </source>
</evidence>
<feature type="transmembrane region" description="Helical" evidence="9">
    <location>
        <begin position="610"/>
        <end position="628"/>
    </location>
</feature>
<feature type="domain" description="CSC1/OSCA1-like 7TM region" evidence="10">
    <location>
        <begin position="502"/>
        <end position="795"/>
    </location>
</feature>
<comment type="subcellular location">
    <subcellularLocation>
        <location evidence="1">Membrane</location>
        <topology evidence="1">Multi-pass membrane protein</topology>
    </subcellularLocation>
</comment>
<feature type="transmembrane region" description="Helical" evidence="9">
    <location>
        <begin position="499"/>
        <end position="518"/>
    </location>
</feature>
<keyword evidence="5 9" id="KW-1133">Transmembrane helix</keyword>
<proteinExistence type="inferred from homology"/>
<feature type="compositionally biased region" description="Gly residues" evidence="8">
    <location>
        <begin position="1"/>
        <end position="12"/>
    </location>
</feature>
<protein>
    <submittedName>
        <fullName evidence="12">CSC1-like protein 1 (Transmembrane protein 63A)</fullName>
    </submittedName>
</protein>
<evidence type="ECO:0000313" key="13">
    <source>
        <dbReference type="Proteomes" id="UP001642464"/>
    </source>
</evidence>
<evidence type="ECO:0000256" key="5">
    <source>
        <dbReference type="ARBA" id="ARBA00022989"/>
    </source>
</evidence>
<comment type="similarity">
    <text evidence="2">Belongs to the CSC1 (TC 1.A.17) family.</text>
</comment>
<evidence type="ECO:0000256" key="8">
    <source>
        <dbReference type="SAM" id="MobiDB-lite"/>
    </source>
</evidence>
<feature type="transmembrane region" description="Helical" evidence="9">
    <location>
        <begin position="716"/>
        <end position="746"/>
    </location>
</feature>
<evidence type="ECO:0000256" key="2">
    <source>
        <dbReference type="ARBA" id="ARBA00007779"/>
    </source>
</evidence>
<feature type="region of interest" description="Disordered" evidence="8">
    <location>
        <begin position="1"/>
        <end position="63"/>
    </location>
</feature>
<feature type="transmembrane region" description="Helical" evidence="9">
    <location>
        <begin position="158"/>
        <end position="182"/>
    </location>
</feature>
<organism evidence="12 13">
    <name type="scientific">Durusdinium trenchii</name>
    <dbReference type="NCBI Taxonomy" id="1381693"/>
    <lineage>
        <taxon>Eukaryota</taxon>
        <taxon>Sar</taxon>
        <taxon>Alveolata</taxon>
        <taxon>Dinophyceae</taxon>
        <taxon>Suessiales</taxon>
        <taxon>Symbiodiniaceae</taxon>
        <taxon>Durusdinium</taxon>
    </lineage>
</organism>
<gene>
    <name evidence="12" type="ORF">SCF082_LOCUS1308</name>
</gene>